<dbReference type="Gene3D" id="1.10.238.10">
    <property type="entry name" value="EF-hand"/>
    <property type="match status" value="1"/>
</dbReference>
<dbReference type="InterPro" id="IPR018247">
    <property type="entry name" value="EF_Hand_1_Ca_BS"/>
</dbReference>
<dbReference type="SFLD" id="SFLDG01169">
    <property type="entry name" value="NADPH_oxidase_subgroup_(NOX)"/>
    <property type="match status" value="1"/>
</dbReference>
<evidence type="ECO:0000256" key="9">
    <source>
        <dbReference type="ARBA" id="ARBA00023002"/>
    </source>
</evidence>
<dbReference type="CDD" id="cd06186">
    <property type="entry name" value="NOX_Duox_like_FAD_NADP"/>
    <property type="match status" value="1"/>
</dbReference>
<evidence type="ECO:0000259" key="12">
    <source>
        <dbReference type="PROSITE" id="PS50222"/>
    </source>
</evidence>
<dbReference type="Gene3D" id="3.40.50.80">
    <property type="entry name" value="Nucleotide-binding domain of ferredoxin-NADP reductase (FNR) module"/>
    <property type="match status" value="1"/>
</dbReference>
<evidence type="ECO:0000256" key="8">
    <source>
        <dbReference type="ARBA" id="ARBA00022989"/>
    </source>
</evidence>
<feature type="domain" description="FAD-binding FR-type" evidence="13">
    <location>
        <begin position="434"/>
        <end position="575"/>
    </location>
</feature>
<dbReference type="InterPro" id="IPR017938">
    <property type="entry name" value="Riboflavin_synthase-like_b-brl"/>
</dbReference>
<dbReference type="GO" id="GO:0006952">
    <property type="term" value="P:defense response"/>
    <property type="evidence" value="ECO:0007669"/>
    <property type="project" value="TreeGrafter"/>
</dbReference>
<dbReference type="InterPro" id="IPR011992">
    <property type="entry name" value="EF-hand-dom_pair"/>
</dbReference>
<dbReference type="InterPro" id="IPR050369">
    <property type="entry name" value="RBOH/FRE"/>
</dbReference>
<comment type="subcellular location">
    <subcellularLocation>
        <location evidence="1">Membrane</location>
        <topology evidence="1">Multi-pass membrane protein</topology>
    </subcellularLocation>
</comment>
<dbReference type="SUPFAM" id="SSF52343">
    <property type="entry name" value="Ferredoxin reductase-like, C-terminal NADP-linked domain"/>
    <property type="match status" value="1"/>
</dbReference>
<keyword evidence="10 11" id="KW-0472">Membrane</keyword>
<dbReference type="InterPro" id="IPR013130">
    <property type="entry name" value="Fe3_Rdtase_TM_dom"/>
</dbReference>
<sequence>TMSVGEDAEWLRWVTKQFGSIAGQDKEINLEEFRTALQVKESFFAERFFALFDTDGSGTISLEELLKALSLLVHGTEMDKLRFLFQVYDVDGGSDCTDQRWKVKVAPGGCEGAVVHQVPALRLPGARAGSGCIEPEELCVVLRWCLRESAIALPEQRLRDLTLALFEAADKDHSGSITFEELKEELEAFPEVMENLTISAASWLKPPAAAERSRRPRRLTRAYWHNHRGTLAFLGGYTSLNLLLFSLALQLHPPSTSLTLAPSTSSCPSSPALAPLPLPEVLMLRRCLTWLRATPLGKALPLDQHVACHQLVGYVVLVLAAAHTGAHLANFSRLAQQDGRRALAHYLFSALPEVGGLGGASQRGGPPQGLLAAMLAFSSPCVRRSGHFEVFYWTHLSYISVWTLLLLHGPHFWKWFVVPGCLFVLEKVQGLAWRRAGGLRIVEVNLLPSKVTHLVIERPQSFHYKPGDYIYLNIPAIATYEWHPFTISSAPEQQETLWLHIRSLGQWTNKLYEYFQEPKCPSPEPKPLSRSLREKRGQRWAQVGLSSERSPSLADCFCGLPQCYIDGPYGTPARRIFGSEHAVLIGAGIGITPFASILQSIMYRYRRRKQSCPSCHYSWCEDLRDEEMMLRKVDFIWINRDQKHFEWFVSLLTKLEMEQAEQEPGGRFLEMHMYMTSALSKNDMKAIGLQMALDLLATKEQKDSITGLRTRTQPGRPDWSKVFGKVAEEKRGKVQVFFCGSPALAKVIRAQCERFGFRFFKEHF</sequence>
<dbReference type="Pfam" id="PF13202">
    <property type="entry name" value="EF-hand_5"/>
    <property type="match status" value="1"/>
</dbReference>
<feature type="non-terminal residue" evidence="14">
    <location>
        <position position="1"/>
    </location>
</feature>
<feature type="non-terminal residue" evidence="14">
    <location>
        <position position="764"/>
    </location>
</feature>
<dbReference type="GO" id="GO:0016175">
    <property type="term" value="F:superoxide-generating NAD(P)H oxidase activity"/>
    <property type="evidence" value="ECO:0007669"/>
    <property type="project" value="TreeGrafter"/>
</dbReference>
<dbReference type="Pfam" id="PF01794">
    <property type="entry name" value="Ferric_reduct"/>
    <property type="match status" value="1"/>
</dbReference>
<keyword evidence="4" id="KW-0479">Metal-binding</keyword>
<keyword evidence="7" id="KW-0521">NADP</keyword>
<keyword evidence="5" id="KW-0274">FAD</keyword>
<evidence type="ECO:0000256" key="1">
    <source>
        <dbReference type="ARBA" id="ARBA00004141"/>
    </source>
</evidence>
<evidence type="ECO:0000256" key="3">
    <source>
        <dbReference type="ARBA" id="ARBA00022692"/>
    </source>
</evidence>
<proteinExistence type="predicted"/>
<dbReference type="InterPro" id="IPR017927">
    <property type="entry name" value="FAD-bd_FR_type"/>
</dbReference>
<dbReference type="SUPFAM" id="SSF63380">
    <property type="entry name" value="Riboflavin synthase domain-like"/>
    <property type="match status" value="1"/>
</dbReference>
<evidence type="ECO:0000259" key="13">
    <source>
        <dbReference type="PROSITE" id="PS51384"/>
    </source>
</evidence>
<keyword evidence="15" id="KW-1185">Reference proteome</keyword>
<reference evidence="14 15" key="1">
    <citation type="submission" date="2014-04" db="EMBL/GenBank/DDBJ databases">
        <title>Genome evolution of avian class.</title>
        <authorList>
            <person name="Zhang G."/>
            <person name="Li C."/>
        </authorList>
    </citation>
    <scope>NUCLEOTIDE SEQUENCE [LARGE SCALE GENOMIC DNA]</scope>
    <source>
        <strain evidence="14">BGI_N307</strain>
    </source>
</reference>
<dbReference type="Proteomes" id="UP000053875">
    <property type="component" value="Unassembled WGS sequence"/>
</dbReference>
<feature type="domain" description="EF-hand" evidence="12">
    <location>
        <begin position="40"/>
        <end position="75"/>
    </location>
</feature>
<dbReference type="Pfam" id="PF08022">
    <property type="entry name" value="FAD_binding_8"/>
    <property type="match status" value="1"/>
</dbReference>
<feature type="domain" description="EF-hand" evidence="12">
    <location>
        <begin position="157"/>
        <end position="192"/>
    </location>
</feature>
<name>A0A093GSA9_DRYPU</name>
<dbReference type="SMART" id="SM00054">
    <property type="entry name" value="EFh"/>
    <property type="match status" value="2"/>
</dbReference>
<dbReference type="Gene3D" id="2.40.30.10">
    <property type="entry name" value="Translation factors"/>
    <property type="match status" value="1"/>
</dbReference>
<evidence type="ECO:0000256" key="7">
    <source>
        <dbReference type="ARBA" id="ARBA00022857"/>
    </source>
</evidence>
<dbReference type="InterPro" id="IPR002048">
    <property type="entry name" value="EF_hand_dom"/>
</dbReference>
<evidence type="ECO:0000256" key="6">
    <source>
        <dbReference type="ARBA" id="ARBA00022837"/>
    </source>
</evidence>
<gene>
    <name evidence="14" type="ORF">N307_02653</name>
</gene>
<dbReference type="InterPro" id="IPR039261">
    <property type="entry name" value="FNR_nucleotide-bd"/>
</dbReference>
<evidence type="ECO:0000256" key="4">
    <source>
        <dbReference type="ARBA" id="ARBA00022723"/>
    </source>
</evidence>
<keyword evidence="3 11" id="KW-0812">Transmembrane</keyword>
<dbReference type="InterPro" id="IPR013121">
    <property type="entry name" value="Fe_red_NAD-bd_6"/>
</dbReference>
<evidence type="ECO:0000256" key="10">
    <source>
        <dbReference type="ARBA" id="ARBA00023136"/>
    </source>
</evidence>
<dbReference type="AlphaFoldDB" id="A0A093GSA9"/>
<keyword evidence="2" id="KW-0285">Flavoprotein</keyword>
<dbReference type="PROSITE" id="PS51384">
    <property type="entry name" value="FAD_FR"/>
    <property type="match status" value="1"/>
</dbReference>
<feature type="transmembrane region" description="Helical" evidence="11">
    <location>
        <begin position="582"/>
        <end position="601"/>
    </location>
</feature>
<dbReference type="PANTHER" id="PTHR11972:SF58">
    <property type="entry name" value="NADPH OXIDASE 5"/>
    <property type="match status" value="1"/>
</dbReference>
<dbReference type="InterPro" id="IPR013112">
    <property type="entry name" value="FAD-bd_8"/>
</dbReference>
<dbReference type="FunFam" id="2.40.30.10:FF:000056">
    <property type="entry name" value="NADPH oxidase 5"/>
    <property type="match status" value="1"/>
</dbReference>
<dbReference type="SFLD" id="SFLDS00052">
    <property type="entry name" value="Ferric_Reductase_Domain"/>
    <property type="match status" value="1"/>
</dbReference>
<dbReference type="PANTHER" id="PTHR11972">
    <property type="entry name" value="NADPH OXIDASE"/>
    <property type="match status" value="1"/>
</dbReference>
<dbReference type="EMBL" id="KL216512">
    <property type="protein sequence ID" value="KFV69902.1"/>
    <property type="molecule type" value="Genomic_DNA"/>
</dbReference>
<evidence type="ECO:0000313" key="15">
    <source>
        <dbReference type="Proteomes" id="UP000053875"/>
    </source>
</evidence>
<dbReference type="Pfam" id="PF00036">
    <property type="entry name" value="EF-hand_1"/>
    <property type="match status" value="1"/>
</dbReference>
<keyword evidence="6" id="KW-0106">Calcium</keyword>
<dbReference type="PROSITE" id="PS00018">
    <property type="entry name" value="EF_HAND_1"/>
    <property type="match status" value="2"/>
</dbReference>
<evidence type="ECO:0000256" key="11">
    <source>
        <dbReference type="SAM" id="Phobius"/>
    </source>
</evidence>
<dbReference type="PROSITE" id="PS50222">
    <property type="entry name" value="EF_HAND_2"/>
    <property type="match status" value="2"/>
</dbReference>
<evidence type="ECO:0000256" key="5">
    <source>
        <dbReference type="ARBA" id="ARBA00022827"/>
    </source>
</evidence>
<protein>
    <submittedName>
        <fullName evidence="14">NADPH oxidase 5</fullName>
    </submittedName>
</protein>
<dbReference type="SUPFAM" id="SSF47473">
    <property type="entry name" value="EF-hand"/>
    <property type="match status" value="1"/>
</dbReference>
<keyword evidence="8 11" id="KW-1133">Transmembrane helix</keyword>
<keyword evidence="9" id="KW-0560">Oxidoreductase</keyword>
<dbReference type="GO" id="GO:0042554">
    <property type="term" value="P:superoxide anion generation"/>
    <property type="evidence" value="ECO:0007669"/>
    <property type="project" value="TreeGrafter"/>
</dbReference>
<dbReference type="STRING" id="118200.A0A093GSA9"/>
<evidence type="ECO:0000256" key="2">
    <source>
        <dbReference type="ARBA" id="ARBA00022630"/>
    </source>
</evidence>
<dbReference type="CDD" id="cd00051">
    <property type="entry name" value="EFh"/>
    <property type="match status" value="2"/>
</dbReference>
<dbReference type="GO" id="GO:0043020">
    <property type="term" value="C:NADPH oxidase complex"/>
    <property type="evidence" value="ECO:0007669"/>
    <property type="project" value="TreeGrafter"/>
</dbReference>
<dbReference type="SFLD" id="SFLDG01168">
    <property type="entry name" value="Ferric_reductase_subgroup_(FRE"/>
    <property type="match status" value="1"/>
</dbReference>
<dbReference type="FunFam" id="3.40.50.80:FF:000012">
    <property type="entry name" value="NADPH oxidase, isoform B"/>
    <property type="match status" value="1"/>
</dbReference>
<accession>A0A093GSA9</accession>
<dbReference type="GO" id="GO:0005509">
    <property type="term" value="F:calcium ion binding"/>
    <property type="evidence" value="ECO:0007669"/>
    <property type="project" value="InterPro"/>
</dbReference>
<evidence type="ECO:0000313" key="14">
    <source>
        <dbReference type="EMBL" id="KFV69902.1"/>
    </source>
</evidence>
<organism evidence="14 15">
    <name type="scientific">Dryobates pubescens</name>
    <name type="common">Downy woodpecker</name>
    <name type="synonym">Picoides pubescens</name>
    <dbReference type="NCBI Taxonomy" id="118200"/>
    <lineage>
        <taxon>Eukaryota</taxon>
        <taxon>Metazoa</taxon>
        <taxon>Chordata</taxon>
        <taxon>Craniata</taxon>
        <taxon>Vertebrata</taxon>
        <taxon>Euteleostomi</taxon>
        <taxon>Archelosauria</taxon>
        <taxon>Archosauria</taxon>
        <taxon>Dinosauria</taxon>
        <taxon>Saurischia</taxon>
        <taxon>Theropoda</taxon>
        <taxon>Coelurosauria</taxon>
        <taxon>Aves</taxon>
        <taxon>Neognathae</taxon>
        <taxon>Neoaves</taxon>
        <taxon>Telluraves</taxon>
        <taxon>Coraciimorphae</taxon>
        <taxon>Piciformes</taxon>
        <taxon>Picidae</taxon>
        <taxon>Dryobates</taxon>
    </lineage>
</organism>
<dbReference type="Pfam" id="PF08030">
    <property type="entry name" value="NAD_binding_6"/>
    <property type="match status" value="1"/>
</dbReference>